<feature type="active site" evidence="6">
    <location>
        <position position="360"/>
    </location>
</feature>
<proteinExistence type="inferred from homology"/>
<evidence type="ECO:0000256" key="1">
    <source>
        <dbReference type="ARBA" id="ARBA00007447"/>
    </source>
</evidence>
<dbReference type="InterPro" id="IPR032861">
    <property type="entry name" value="TAXi_N"/>
</dbReference>
<evidence type="ECO:0000259" key="9">
    <source>
        <dbReference type="PROSITE" id="PS51767"/>
    </source>
</evidence>
<dbReference type="PROSITE" id="PS51767">
    <property type="entry name" value="PEPTIDASE_A1"/>
    <property type="match status" value="1"/>
</dbReference>
<feature type="active site" evidence="6">
    <location>
        <position position="101"/>
    </location>
</feature>
<dbReference type="InterPro" id="IPR033121">
    <property type="entry name" value="PEPTIDASE_A1"/>
</dbReference>
<dbReference type="InterPro" id="IPR032799">
    <property type="entry name" value="TAXi_C"/>
</dbReference>
<keyword evidence="3" id="KW-0064">Aspartyl protease</keyword>
<keyword evidence="5" id="KW-0325">Glycoprotein</keyword>
<evidence type="ECO:0000256" key="7">
    <source>
        <dbReference type="PIRSR" id="PIRSR601461-2"/>
    </source>
</evidence>
<evidence type="ECO:0000256" key="2">
    <source>
        <dbReference type="ARBA" id="ARBA00022670"/>
    </source>
</evidence>
<keyword evidence="4" id="KW-0378">Hydrolase</keyword>
<dbReference type="InterPro" id="IPR021109">
    <property type="entry name" value="Peptidase_aspartic_dom_sf"/>
</dbReference>
<dbReference type="GO" id="GO:0004190">
    <property type="term" value="F:aspartic-type endopeptidase activity"/>
    <property type="evidence" value="ECO:0007669"/>
    <property type="project" value="UniProtKB-KW"/>
</dbReference>
<evidence type="ECO:0000256" key="8">
    <source>
        <dbReference type="SAM" id="Phobius"/>
    </source>
</evidence>
<evidence type="ECO:0000313" key="10">
    <source>
        <dbReference type="EMBL" id="KAH7512063.1"/>
    </source>
</evidence>
<dbReference type="PANTHER" id="PTHR13683">
    <property type="entry name" value="ASPARTYL PROTEASES"/>
    <property type="match status" value="1"/>
</dbReference>
<feature type="domain" description="Peptidase A1" evidence="9">
    <location>
        <begin position="83"/>
        <end position="478"/>
    </location>
</feature>
<gene>
    <name evidence="10" type="ORF">FEM48_Zijuj12G0050700</name>
</gene>
<evidence type="ECO:0000256" key="6">
    <source>
        <dbReference type="PIRSR" id="PIRSR601461-1"/>
    </source>
</evidence>
<dbReference type="AlphaFoldDB" id="A0A978UBC0"/>
<evidence type="ECO:0000256" key="4">
    <source>
        <dbReference type="ARBA" id="ARBA00022801"/>
    </source>
</evidence>
<comment type="similarity">
    <text evidence="1">Belongs to the peptidase A1 family.</text>
</comment>
<name>A0A978UBC0_ZIZJJ</name>
<dbReference type="Pfam" id="PF14541">
    <property type="entry name" value="TAXi_C"/>
    <property type="match status" value="1"/>
</dbReference>
<reference evidence="10" key="1">
    <citation type="journal article" date="2021" name="Front. Plant Sci.">
        <title>Chromosome-Scale Genome Assembly for Chinese Sour Jujube and Insights Into Its Genome Evolution and Domestication Signature.</title>
        <authorList>
            <person name="Shen L.-Y."/>
            <person name="Luo H."/>
            <person name="Wang X.-L."/>
            <person name="Wang X.-M."/>
            <person name="Qiu X.-J."/>
            <person name="Liu H."/>
            <person name="Zhou S.-S."/>
            <person name="Jia K.-H."/>
            <person name="Nie S."/>
            <person name="Bao Y.-T."/>
            <person name="Zhang R.-G."/>
            <person name="Yun Q.-Z."/>
            <person name="Chai Y.-H."/>
            <person name="Lu J.-Y."/>
            <person name="Li Y."/>
            <person name="Zhao S.-W."/>
            <person name="Mao J.-F."/>
            <person name="Jia S.-G."/>
            <person name="Mao Y.-M."/>
        </authorList>
    </citation>
    <scope>NUCLEOTIDE SEQUENCE</scope>
    <source>
        <strain evidence="10">AT0</strain>
        <tissue evidence="10">Leaf</tissue>
    </source>
</reference>
<dbReference type="Pfam" id="PF14543">
    <property type="entry name" value="TAXi_N"/>
    <property type="match status" value="2"/>
</dbReference>
<dbReference type="CDD" id="cd05476">
    <property type="entry name" value="pepsin_A_like_plant"/>
    <property type="match status" value="1"/>
</dbReference>
<dbReference type="Gene3D" id="2.40.70.10">
    <property type="entry name" value="Acid Proteases"/>
    <property type="match status" value="3"/>
</dbReference>
<dbReference type="InterPro" id="IPR034161">
    <property type="entry name" value="Pepsin-like_plant"/>
</dbReference>
<protein>
    <recommendedName>
        <fullName evidence="9">Peptidase A1 domain-containing protein</fullName>
    </recommendedName>
</protein>
<sequence length="537" mass="57475">MRAFLAPILALATVLISLSVVYCGFPAGLLSLERAFPPARHVQLEALRARDRLRHGRILQTVTGGVVDFPVLGSSDPYLVGLYFTKVKLGSPPREFSVQIDTGSDILWVTCNSCNDCPQSSGLGIQLNSYDAASSSTAGLIPCSHPMCTSEVQTSAARCSPESNQCGYSFQYGDGSGTSGHYVSDSLYFDMIMGQSVTTNVSATIVFGYVFSGYYLSLQDIKAMLRHPTLMCILLLFKLIRLGRPVGNRCSTDQSGDLAKTDKAVDGIFGFGQGDLSVISQLSSRGITPKVFSHCLKGDGNGGGILVLGEILEPSIVYSPLVPSQPHYNLNLQSIAVSGQPLPIDSAAFETSNNRGTIVDSGTTLAYLVEEAYDPFVSAITASVSQSVTPTIAKGNQCYLVFTSISDIFPQVSLNFAGGASMVLKPGEYLVHLGFQEGAALWCIGFQKVQGGVTILGDLVLKDKIVVYDLAHQRLGWANYDCSLSVNVSVTSGKDEFVNAGQLNVCSSSRDMLFKTLLIGISALLMHAMVLMEFQFL</sequence>
<dbReference type="FunFam" id="2.40.70.10:FF:000018">
    <property type="entry name" value="Aspartic proteinase-like protein 2"/>
    <property type="match status" value="1"/>
</dbReference>
<keyword evidence="8" id="KW-0472">Membrane</keyword>
<evidence type="ECO:0000256" key="3">
    <source>
        <dbReference type="ARBA" id="ARBA00022750"/>
    </source>
</evidence>
<dbReference type="EMBL" id="JAEACU010000012">
    <property type="protein sequence ID" value="KAH7512063.1"/>
    <property type="molecule type" value="Genomic_DNA"/>
</dbReference>
<dbReference type="InterPro" id="IPR001461">
    <property type="entry name" value="Aspartic_peptidase_A1"/>
</dbReference>
<keyword evidence="7" id="KW-1015">Disulfide bond</keyword>
<dbReference type="Proteomes" id="UP000813462">
    <property type="component" value="Unassembled WGS sequence"/>
</dbReference>
<accession>A0A978UBC0</accession>
<organism evidence="10 11">
    <name type="scientific">Ziziphus jujuba var. spinosa</name>
    <dbReference type="NCBI Taxonomy" id="714518"/>
    <lineage>
        <taxon>Eukaryota</taxon>
        <taxon>Viridiplantae</taxon>
        <taxon>Streptophyta</taxon>
        <taxon>Embryophyta</taxon>
        <taxon>Tracheophyta</taxon>
        <taxon>Spermatophyta</taxon>
        <taxon>Magnoliopsida</taxon>
        <taxon>eudicotyledons</taxon>
        <taxon>Gunneridae</taxon>
        <taxon>Pentapetalae</taxon>
        <taxon>rosids</taxon>
        <taxon>fabids</taxon>
        <taxon>Rosales</taxon>
        <taxon>Rhamnaceae</taxon>
        <taxon>Paliureae</taxon>
        <taxon>Ziziphus</taxon>
    </lineage>
</organism>
<dbReference type="SUPFAM" id="SSF50630">
    <property type="entry name" value="Acid proteases"/>
    <property type="match status" value="1"/>
</dbReference>
<feature type="disulfide bond" evidence="7">
    <location>
        <begin position="114"/>
        <end position="166"/>
    </location>
</feature>
<dbReference type="PRINTS" id="PR00792">
    <property type="entry name" value="PEPSIN"/>
</dbReference>
<dbReference type="GO" id="GO:0006508">
    <property type="term" value="P:proteolysis"/>
    <property type="evidence" value="ECO:0007669"/>
    <property type="project" value="UniProtKB-KW"/>
</dbReference>
<feature type="transmembrane region" description="Helical" evidence="8">
    <location>
        <begin position="512"/>
        <end position="532"/>
    </location>
</feature>
<evidence type="ECO:0000256" key="5">
    <source>
        <dbReference type="ARBA" id="ARBA00023180"/>
    </source>
</evidence>
<keyword evidence="8" id="KW-0812">Transmembrane</keyword>
<evidence type="ECO:0000313" key="11">
    <source>
        <dbReference type="Proteomes" id="UP000813462"/>
    </source>
</evidence>
<keyword evidence="8" id="KW-1133">Transmembrane helix</keyword>
<comment type="caution">
    <text evidence="10">The sequence shown here is derived from an EMBL/GenBank/DDBJ whole genome shotgun (WGS) entry which is preliminary data.</text>
</comment>
<dbReference type="PANTHER" id="PTHR13683:SF875">
    <property type="entry name" value="EUKARYOTIC ASPARTYL PROTEASE FAMILY PROTEIN"/>
    <property type="match status" value="1"/>
</dbReference>
<keyword evidence="2" id="KW-0645">Protease</keyword>